<evidence type="ECO:0000256" key="2">
    <source>
        <dbReference type="PROSITE-ProRule" id="PRU00176"/>
    </source>
</evidence>
<feature type="region of interest" description="Disordered" evidence="3">
    <location>
        <begin position="1205"/>
        <end position="1225"/>
    </location>
</feature>
<feature type="compositionally biased region" description="Low complexity" evidence="3">
    <location>
        <begin position="1213"/>
        <end position="1225"/>
    </location>
</feature>
<dbReference type="OrthoDB" id="6407164at2759"/>
<feature type="domain" description="RRM" evidence="4">
    <location>
        <begin position="264"/>
        <end position="345"/>
    </location>
</feature>
<feature type="domain" description="RRM" evidence="4">
    <location>
        <begin position="374"/>
        <end position="452"/>
    </location>
</feature>
<comment type="caution">
    <text evidence="5">The sequence shown here is derived from an EMBL/GenBank/DDBJ whole genome shotgun (WGS) entry which is preliminary data.</text>
</comment>
<feature type="region of interest" description="Disordered" evidence="3">
    <location>
        <begin position="343"/>
        <end position="364"/>
    </location>
</feature>
<dbReference type="SMART" id="SM00360">
    <property type="entry name" value="RRM"/>
    <property type="match status" value="4"/>
</dbReference>
<keyword evidence="1 2" id="KW-0694">RNA-binding</keyword>
<feature type="domain" description="RRM" evidence="4">
    <location>
        <begin position="22"/>
        <end position="94"/>
    </location>
</feature>
<dbReference type="EMBL" id="CAJNOQ010006864">
    <property type="protein sequence ID" value="CAF1149839.1"/>
    <property type="molecule type" value="Genomic_DNA"/>
</dbReference>
<proteinExistence type="predicted"/>
<evidence type="ECO:0000313" key="7">
    <source>
        <dbReference type="Proteomes" id="UP000663829"/>
    </source>
</evidence>
<dbReference type="SUPFAM" id="SSF54928">
    <property type="entry name" value="RNA-binding domain, RBD"/>
    <property type="match status" value="2"/>
</dbReference>
<dbReference type="Pfam" id="PF23085">
    <property type="entry name" value="RRM_PARP14_3"/>
    <property type="match status" value="1"/>
</dbReference>
<dbReference type="Pfam" id="PF00076">
    <property type="entry name" value="RRM_1"/>
    <property type="match status" value="2"/>
</dbReference>
<dbReference type="PROSITE" id="PS50102">
    <property type="entry name" value="RRM"/>
    <property type="match status" value="4"/>
</dbReference>
<feature type="compositionally biased region" description="Basic residues" evidence="3">
    <location>
        <begin position="777"/>
        <end position="787"/>
    </location>
</feature>
<evidence type="ECO:0000313" key="5">
    <source>
        <dbReference type="EMBL" id="CAF1149839.1"/>
    </source>
</evidence>
<feature type="non-terminal residue" evidence="5">
    <location>
        <position position="1511"/>
    </location>
</feature>
<dbReference type="PANTHER" id="PTHR23189">
    <property type="entry name" value="RNA RECOGNITION MOTIF-CONTAINING"/>
    <property type="match status" value="1"/>
</dbReference>
<evidence type="ECO:0000256" key="1">
    <source>
        <dbReference type="ARBA" id="ARBA00022884"/>
    </source>
</evidence>
<dbReference type="InterPro" id="IPR000504">
    <property type="entry name" value="RRM_dom"/>
</dbReference>
<evidence type="ECO:0000313" key="6">
    <source>
        <dbReference type="EMBL" id="CAF3913401.1"/>
    </source>
</evidence>
<feature type="compositionally biased region" description="Polar residues" evidence="3">
    <location>
        <begin position="788"/>
        <end position="799"/>
    </location>
</feature>
<dbReference type="EMBL" id="CAJOBC010006864">
    <property type="protein sequence ID" value="CAF3913401.1"/>
    <property type="molecule type" value="Genomic_DNA"/>
</dbReference>
<gene>
    <name evidence="5" type="ORF">GPM918_LOCUS21122</name>
    <name evidence="6" type="ORF">SRO942_LOCUS21119</name>
</gene>
<feature type="region of interest" description="Disordered" evidence="3">
    <location>
        <begin position="699"/>
        <end position="800"/>
    </location>
</feature>
<name>A0A814SR33_9BILA</name>
<keyword evidence="7" id="KW-1185">Reference proteome</keyword>
<evidence type="ECO:0000256" key="3">
    <source>
        <dbReference type="SAM" id="MobiDB-lite"/>
    </source>
</evidence>
<dbReference type="Proteomes" id="UP000681722">
    <property type="component" value="Unassembled WGS sequence"/>
</dbReference>
<feature type="region of interest" description="Disordered" evidence="3">
    <location>
        <begin position="666"/>
        <end position="686"/>
    </location>
</feature>
<dbReference type="GO" id="GO:0003723">
    <property type="term" value="F:RNA binding"/>
    <property type="evidence" value="ECO:0007669"/>
    <property type="project" value="UniProtKB-UniRule"/>
</dbReference>
<organism evidence="5 7">
    <name type="scientific">Didymodactylos carnosus</name>
    <dbReference type="NCBI Taxonomy" id="1234261"/>
    <lineage>
        <taxon>Eukaryota</taxon>
        <taxon>Metazoa</taxon>
        <taxon>Spiralia</taxon>
        <taxon>Gnathifera</taxon>
        <taxon>Rotifera</taxon>
        <taxon>Eurotatoria</taxon>
        <taxon>Bdelloidea</taxon>
        <taxon>Philodinida</taxon>
        <taxon>Philodinidae</taxon>
        <taxon>Didymodactylos</taxon>
    </lineage>
</organism>
<feature type="compositionally biased region" description="Low complexity" evidence="3">
    <location>
        <begin position="115"/>
        <end position="144"/>
    </location>
</feature>
<feature type="compositionally biased region" description="Low complexity" evidence="3">
    <location>
        <begin position="1075"/>
        <end position="1085"/>
    </location>
</feature>
<dbReference type="Gene3D" id="3.30.70.330">
    <property type="match status" value="4"/>
</dbReference>
<feature type="region of interest" description="Disordered" evidence="3">
    <location>
        <begin position="598"/>
        <end position="645"/>
    </location>
</feature>
<dbReference type="InterPro" id="IPR012677">
    <property type="entry name" value="Nucleotide-bd_a/b_plait_sf"/>
</dbReference>
<reference evidence="5" key="1">
    <citation type="submission" date="2021-02" db="EMBL/GenBank/DDBJ databases">
        <authorList>
            <person name="Nowell W R."/>
        </authorList>
    </citation>
    <scope>NUCLEOTIDE SEQUENCE</scope>
</reference>
<sequence>MPSDTNLLTTKTNNKTTVAESRCLAVANLPESATEENVKDYFKKYGRVHTVKLELSDDQRYAFVGYLDVRTASKAHNSENILDGKKLRTAFHDGSISVPKALLEPLELQMTTSETSGSITNTSIDNNNVTVTNSSSSTLTPTHHSSGHHHPTTLSSTVIGKNQTHVEKRSSRIACSPDENTRHQVVPVKRDDSGSSGSKRKTSTSAIKNSGVHPTVINSKSRNKHGSSNSSSTSSDSDFSDDSSTHNRRRSTKTTGVNGHGKTKIIKISNLPQKMPLSALRENLLTLYAEFKKAGRLVTLKIESDSDKRHALITFRKNEDVEKALLHSQNKLIGTNRIRAEPYDASTDNDDYDTVKRGGGSETDVDEYSAKATRTLYIGNLEPDISYNDLRETFSKYGDIIEVEIKRQQQSQHPLTFAFVQYADIKSVVKAMKAMDSKLLRDHPIKLGFGKSQPTNVLWLGELPLNVTDHTIRSFVIRTVVTIQSDQVLDIYVDNRNKGQAQGLVYFADTRVAQEVINHIRGKKLDNRRIQVDYASKVFITRFSDVIEEASTKKNFVAYTSEPLYLAETRTGTKRSVTRDPLELPSYDTTRERWPLSYKEPSSYNRTHKSDVRHPPDRRHSKDYTKMHHRDTTPNSAPVAAIGNSDISPANSNTLLSTILPASSVAPMSTASHRRRLSTSSKDSVSNAFNTSISSTALLSGKQSHTHHSSTSSSRSSSSDRGERNNSRQKHTTKSISGNNNNISSSSSILVTKKKKIIDSGVSSHRKPKLTKDKRERNRKRLRHVNHHSSQAAHNSTAFSSTVQTLTVSTSIPTPITTLTSTLTPRRLSQEQTMKNTSISSISPTTTGTITITTNNLNPTDSKILTLSSCSTIASAVTEPAIAVMMTSPIPISTLISPTLKKEQLQNNKSSGLPSTSCVSPSSMLVLSNVKPSSPKVLRKDPQLVFDWLMQNHHNNNNGVIDNGEDDDILLESGTETMNKMIATNINKTSTSSNTTKTNETQRNIDTSKNVKNFKEDKSPVTTTVTSAYRLQPIRKREDQTEPILNASPSYDILNQLSTSSVELLNEKKADDLLSSSSNHVSNNSGGIVEDDTNDMHLTHNVNRRLPTSSQPNKSLHVISNNTMPKDIPLEPVYNYDLIDVRLQSSSNNTTNNLDNLRLPFPQFAFDLVKSMPTANVLVVLNPKAHLKHSTLGISNSGNVSLIGKQSSDKISDSTTADSTDNNNNSTYGITLPALTTPHIDLSQITTFRSDVGDDDSPTNRIPLDERIRLLDKQIYEINHSITASTTSTSPTRPILSSSISGAKIQTSTVNSNKTVVPPLSTTALSPSTLLSTTMEQQKLLLLKRSTPTSVTSTQSSSSPAISASVKSELVSSLSSSSSASQTLSQCIQAVRSAPLTSTFNSFPTKALPYSYSTQHRNGTPTLVPIPSTSTVTSMSSFSTIPSLLTSSNIYASHKSSDQQTTTNTSLLSSIQDILQRNSIVSIPSILNSSSSSSAITSIAPSLSLTNISSL</sequence>
<dbReference type="InterPro" id="IPR035979">
    <property type="entry name" value="RBD_domain_sf"/>
</dbReference>
<feature type="domain" description="RRM" evidence="4">
    <location>
        <begin position="456"/>
        <end position="537"/>
    </location>
</feature>
<feature type="compositionally biased region" description="Low complexity" evidence="3">
    <location>
        <begin position="734"/>
        <end position="751"/>
    </location>
</feature>
<accession>A0A814SR33</accession>
<evidence type="ECO:0000259" key="4">
    <source>
        <dbReference type="PROSITE" id="PS50102"/>
    </source>
</evidence>
<feature type="region of interest" description="Disordered" evidence="3">
    <location>
        <begin position="1074"/>
        <end position="1094"/>
    </location>
</feature>
<protein>
    <recommendedName>
        <fullName evidence="4">RRM domain-containing protein</fullName>
    </recommendedName>
</protein>
<feature type="compositionally biased region" description="Low complexity" evidence="3">
    <location>
        <begin position="226"/>
        <end position="237"/>
    </location>
</feature>
<dbReference type="Proteomes" id="UP000663829">
    <property type="component" value="Unassembled WGS sequence"/>
</dbReference>
<feature type="non-terminal residue" evidence="5">
    <location>
        <position position="1"/>
    </location>
</feature>
<feature type="region of interest" description="Disordered" evidence="3">
    <location>
        <begin position="112"/>
        <end position="261"/>
    </location>
</feature>
<feature type="compositionally biased region" description="Basic and acidic residues" evidence="3">
    <location>
        <begin position="608"/>
        <end position="632"/>
    </location>
</feature>